<dbReference type="Gene3D" id="3.40.50.720">
    <property type="entry name" value="NAD(P)-binding Rossmann-like Domain"/>
    <property type="match status" value="1"/>
</dbReference>
<evidence type="ECO:0000313" key="3">
    <source>
        <dbReference type="EMBL" id="AGF59155.1"/>
    </source>
</evidence>
<dbReference type="InterPro" id="IPR001509">
    <property type="entry name" value="Epimerase_deHydtase"/>
</dbReference>
<proteinExistence type="inferred from homology"/>
<dbReference type="SUPFAM" id="SSF51735">
    <property type="entry name" value="NAD(P)-binding Rossmann-fold domains"/>
    <property type="match status" value="1"/>
</dbReference>
<dbReference type="Pfam" id="PF01370">
    <property type="entry name" value="Epimerase"/>
    <property type="match status" value="1"/>
</dbReference>
<dbReference type="InterPro" id="IPR036291">
    <property type="entry name" value="NAD(P)-bd_dom_sf"/>
</dbReference>
<dbReference type="EMBL" id="CP004121">
    <property type="protein sequence ID" value="AGF59155.1"/>
    <property type="molecule type" value="Genomic_DNA"/>
</dbReference>
<dbReference type="KEGG" id="csr:Cspa_c54100"/>
<gene>
    <name evidence="3" type="ORF">Cspa_c54100</name>
</gene>
<dbReference type="AlphaFoldDB" id="M1M0Q6"/>
<accession>M1M0Q6</accession>
<feature type="domain" description="NAD-dependent epimerase/dehydratase" evidence="2">
    <location>
        <begin position="4"/>
        <end position="233"/>
    </location>
</feature>
<dbReference type="PATRIC" id="fig|931276.5.peg.5465"/>
<dbReference type="Proteomes" id="UP000011728">
    <property type="component" value="Chromosome"/>
</dbReference>
<name>M1M0Q6_9CLOT</name>
<protein>
    <submittedName>
        <fullName evidence="3">NAD-dependent epimerase/dehydratase</fullName>
    </submittedName>
</protein>
<dbReference type="RefSeq" id="WP_015395462.1">
    <property type="nucleotide sequence ID" value="NC_020291.1"/>
</dbReference>
<evidence type="ECO:0000259" key="2">
    <source>
        <dbReference type="Pfam" id="PF01370"/>
    </source>
</evidence>
<keyword evidence="4" id="KW-1185">Reference proteome</keyword>
<dbReference type="HOGENOM" id="CLU_007383_1_7_9"/>
<sequence length="303" mass="34519">MKNVVVTGATSFIGIHIIKEYIKNNWIVIAVVRPNSKNLDRLPKSNLLTVVEIDIENIGRLTEKIETIKIDIFYHLAWDGVRVPYRDNAILQNKNYICAINALKIAKKLGCNTFIGAGSQAEYGKCIGKIDENYPARPVTEYGKAKLKTYRALKKIANENNIKFIWTRIFSVYGIYDYQGTLVMSVLDKMKRDESIELTKCIQSWDFIHVEDLARAMYLLANKSCVEGIYNIASGDSRKLKDFIKDMKRISKSKSELKFGAISYNSEGFISFEPVVDKLKQNLGWSCEINFEEGIKMLLESIG</sequence>
<evidence type="ECO:0000256" key="1">
    <source>
        <dbReference type="ARBA" id="ARBA00007637"/>
    </source>
</evidence>
<organism evidence="3 4">
    <name type="scientific">Clostridium saccharoperbutylacetonicum N1-4(HMT)</name>
    <dbReference type="NCBI Taxonomy" id="931276"/>
    <lineage>
        <taxon>Bacteria</taxon>
        <taxon>Bacillati</taxon>
        <taxon>Bacillota</taxon>
        <taxon>Clostridia</taxon>
        <taxon>Eubacteriales</taxon>
        <taxon>Clostridiaceae</taxon>
        <taxon>Clostridium</taxon>
    </lineage>
</organism>
<dbReference type="PANTHER" id="PTHR43000">
    <property type="entry name" value="DTDP-D-GLUCOSE 4,6-DEHYDRATASE-RELATED"/>
    <property type="match status" value="1"/>
</dbReference>
<dbReference type="OrthoDB" id="9789543at2"/>
<dbReference type="eggNOG" id="COG0451">
    <property type="taxonomic scope" value="Bacteria"/>
</dbReference>
<comment type="similarity">
    <text evidence="1">Belongs to the NAD(P)-dependent epimerase/dehydratase family.</text>
</comment>
<evidence type="ECO:0000313" key="4">
    <source>
        <dbReference type="Proteomes" id="UP000011728"/>
    </source>
</evidence>
<reference evidence="3 4" key="1">
    <citation type="submission" date="2013-02" db="EMBL/GenBank/DDBJ databases">
        <title>Genome sequence of Clostridium saccharoperbutylacetonicum N1-4(HMT).</title>
        <authorList>
            <person name="Poehlein A."/>
            <person name="Daniel R."/>
        </authorList>
    </citation>
    <scope>NUCLEOTIDE SEQUENCE [LARGE SCALE GENOMIC DNA]</scope>
    <source>
        <strain evidence="4">N1-4(HMT)</strain>
    </source>
</reference>